<keyword evidence="3" id="KW-1185">Reference proteome</keyword>
<feature type="region of interest" description="Disordered" evidence="1">
    <location>
        <begin position="69"/>
        <end position="95"/>
    </location>
</feature>
<evidence type="ECO:0000313" key="2">
    <source>
        <dbReference type="EMBL" id="MBO0930377.1"/>
    </source>
</evidence>
<protein>
    <submittedName>
        <fullName evidence="2">Uncharacterized protein</fullName>
    </submittedName>
</protein>
<gene>
    <name evidence="2" type="ORF">J2I48_05185</name>
</gene>
<comment type="caution">
    <text evidence="2">The sequence shown here is derived from an EMBL/GenBank/DDBJ whole genome shotgun (WGS) entry which is preliminary data.</text>
</comment>
<proteinExistence type="predicted"/>
<evidence type="ECO:0000256" key="1">
    <source>
        <dbReference type="SAM" id="MobiDB-lite"/>
    </source>
</evidence>
<evidence type="ECO:0000313" key="3">
    <source>
        <dbReference type="Proteomes" id="UP000664795"/>
    </source>
</evidence>
<dbReference type="EMBL" id="JAFMYU010000003">
    <property type="protein sequence ID" value="MBO0930377.1"/>
    <property type="molecule type" value="Genomic_DNA"/>
</dbReference>
<dbReference type="Proteomes" id="UP000664795">
    <property type="component" value="Unassembled WGS sequence"/>
</dbReference>
<reference evidence="2 3" key="1">
    <citation type="submission" date="2021-03" db="EMBL/GenBank/DDBJ databases">
        <title>Fibrella sp. HMF5036 genome sequencing and assembly.</title>
        <authorList>
            <person name="Kang H."/>
            <person name="Kim H."/>
            <person name="Bae S."/>
            <person name="Joh K."/>
        </authorList>
    </citation>
    <scope>NUCLEOTIDE SEQUENCE [LARGE SCALE GENOMIC DNA]</scope>
    <source>
        <strain evidence="2 3">HMF5036</strain>
    </source>
</reference>
<dbReference type="AlphaFoldDB" id="A0A939G527"/>
<name>A0A939G527_9BACT</name>
<organism evidence="2 3">
    <name type="scientific">Fibrella aquatilis</name>
    <dbReference type="NCBI Taxonomy" id="2817059"/>
    <lineage>
        <taxon>Bacteria</taxon>
        <taxon>Pseudomonadati</taxon>
        <taxon>Bacteroidota</taxon>
        <taxon>Cytophagia</taxon>
        <taxon>Cytophagales</taxon>
        <taxon>Spirosomataceae</taxon>
        <taxon>Fibrella</taxon>
    </lineage>
</organism>
<accession>A0A939G527</accession>
<sequence length="95" mass="10551">MQRKAPIARLDPQEVRLGFTPSYQSAKFAVDTDTTVSIGSRLDKYYKKYGFKPYYKGFSATARPITPAWPKRASKTPSCTKPSTKPTPVAGCRST</sequence>
<dbReference type="RefSeq" id="WP_207334342.1">
    <property type="nucleotide sequence ID" value="NZ_JAFMYU010000003.1"/>
</dbReference>
<feature type="compositionally biased region" description="Low complexity" evidence="1">
    <location>
        <begin position="75"/>
        <end position="88"/>
    </location>
</feature>